<gene>
    <name evidence="2" type="ORF">ACFQ34_27350</name>
</gene>
<name>A0ABW3VRS2_9PSEU</name>
<protein>
    <submittedName>
        <fullName evidence="2">rRNA small subunit methyltransferase B</fullName>
    </submittedName>
</protein>
<keyword evidence="2" id="KW-0808">Transferase</keyword>
<feature type="region of interest" description="Disordered" evidence="1">
    <location>
        <begin position="1"/>
        <end position="35"/>
    </location>
</feature>
<evidence type="ECO:0000256" key="1">
    <source>
        <dbReference type="SAM" id="MobiDB-lite"/>
    </source>
</evidence>
<dbReference type="GO" id="GO:0032259">
    <property type="term" value="P:methylation"/>
    <property type="evidence" value="ECO:0007669"/>
    <property type="project" value="UniProtKB-KW"/>
</dbReference>
<accession>A0ABW3VRS2</accession>
<keyword evidence="2" id="KW-0489">Methyltransferase</keyword>
<feature type="non-terminal residue" evidence="2">
    <location>
        <position position="67"/>
    </location>
</feature>
<dbReference type="Proteomes" id="UP001597182">
    <property type="component" value="Unassembled WGS sequence"/>
</dbReference>
<evidence type="ECO:0000313" key="2">
    <source>
        <dbReference type="EMBL" id="MFD1237020.1"/>
    </source>
</evidence>
<keyword evidence="3" id="KW-1185">Reference proteome</keyword>
<organism evidence="2 3">
    <name type="scientific">Pseudonocardia benzenivorans</name>
    <dbReference type="NCBI Taxonomy" id="228005"/>
    <lineage>
        <taxon>Bacteria</taxon>
        <taxon>Bacillati</taxon>
        <taxon>Actinomycetota</taxon>
        <taxon>Actinomycetes</taxon>
        <taxon>Pseudonocardiales</taxon>
        <taxon>Pseudonocardiaceae</taxon>
        <taxon>Pseudonocardia</taxon>
    </lineage>
</organism>
<comment type="caution">
    <text evidence="2">The sequence shown here is derived from an EMBL/GenBank/DDBJ whole genome shotgun (WGS) entry which is preliminary data.</text>
</comment>
<sequence length="67" mass="7396">MTEPRRGGDRRRSGGARRNPGPPRGRSGPARPVTVDPARVAAHELLTAVRERYAYANLAMPAILRRH</sequence>
<dbReference type="EMBL" id="JBHTMB010000260">
    <property type="protein sequence ID" value="MFD1237020.1"/>
    <property type="molecule type" value="Genomic_DNA"/>
</dbReference>
<dbReference type="GO" id="GO:0008168">
    <property type="term" value="F:methyltransferase activity"/>
    <property type="evidence" value="ECO:0007669"/>
    <property type="project" value="UniProtKB-KW"/>
</dbReference>
<proteinExistence type="predicted"/>
<evidence type="ECO:0000313" key="3">
    <source>
        <dbReference type="Proteomes" id="UP001597182"/>
    </source>
</evidence>
<feature type="compositionally biased region" description="Low complexity" evidence="1">
    <location>
        <begin position="16"/>
        <end position="32"/>
    </location>
</feature>
<reference evidence="3" key="1">
    <citation type="journal article" date="2019" name="Int. J. Syst. Evol. Microbiol.">
        <title>The Global Catalogue of Microorganisms (GCM) 10K type strain sequencing project: providing services to taxonomists for standard genome sequencing and annotation.</title>
        <authorList>
            <consortium name="The Broad Institute Genomics Platform"/>
            <consortium name="The Broad Institute Genome Sequencing Center for Infectious Disease"/>
            <person name="Wu L."/>
            <person name="Ma J."/>
        </authorList>
    </citation>
    <scope>NUCLEOTIDE SEQUENCE [LARGE SCALE GENOMIC DNA]</scope>
    <source>
        <strain evidence="3">CCUG 49018</strain>
    </source>
</reference>
<feature type="compositionally biased region" description="Basic and acidic residues" evidence="1">
    <location>
        <begin position="1"/>
        <end position="12"/>
    </location>
</feature>